<dbReference type="WBParaSite" id="nRc.2.0.1.t25931-RA">
    <property type="protein sequence ID" value="nRc.2.0.1.t25931-RA"/>
    <property type="gene ID" value="nRc.2.0.1.g25931"/>
</dbReference>
<dbReference type="PANTHER" id="PTHR12975">
    <property type="entry name" value="TRANSPORT PROTEIN TRAPP"/>
    <property type="match status" value="1"/>
</dbReference>
<dbReference type="GO" id="GO:1990072">
    <property type="term" value="C:TRAPPIII protein complex"/>
    <property type="evidence" value="ECO:0007669"/>
    <property type="project" value="TreeGrafter"/>
</dbReference>
<dbReference type="InterPro" id="IPR024420">
    <property type="entry name" value="TRAPP_III_complex_Trs85"/>
</dbReference>
<accession>A0A915JIL7</accession>
<name>A0A915JIL7_ROMCU</name>
<evidence type="ECO:0000313" key="1">
    <source>
        <dbReference type="Proteomes" id="UP000887565"/>
    </source>
</evidence>
<dbReference type="Proteomes" id="UP000887565">
    <property type="component" value="Unplaced"/>
</dbReference>
<protein>
    <submittedName>
        <fullName evidence="2">Uncharacterized protein</fullName>
    </submittedName>
</protein>
<dbReference type="AlphaFoldDB" id="A0A915JIL7"/>
<organism evidence="1 2">
    <name type="scientific">Romanomermis culicivorax</name>
    <name type="common">Nematode worm</name>
    <dbReference type="NCBI Taxonomy" id="13658"/>
    <lineage>
        <taxon>Eukaryota</taxon>
        <taxon>Metazoa</taxon>
        <taxon>Ecdysozoa</taxon>
        <taxon>Nematoda</taxon>
        <taxon>Enoplea</taxon>
        <taxon>Dorylaimia</taxon>
        <taxon>Mermithida</taxon>
        <taxon>Mermithoidea</taxon>
        <taxon>Mermithidae</taxon>
        <taxon>Romanomermis</taxon>
    </lineage>
</organism>
<reference evidence="2" key="1">
    <citation type="submission" date="2022-11" db="UniProtKB">
        <authorList>
            <consortium name="WormBaseParasite"/>
        </authorList>
    </citation>
    <scope>IDENTIFICATION</scope>
</reference>
<sequence length="237" mass="26327">MASLCVFLAGPSTISNAFPVHYMDDALKSYSGVCDRPFSAIRAAIFASEILIAHNTREFLGEAASLYIRMTAADDLSGALFLERAAWCFAEAGLYKKASLHLTLAGYRFKKGALHQHGERCYKLAQIAYCRRGWKFAEGHIDHMLTDQKNAAALSGNDDSAATVNRTVLIDFQLLSLYVFSRSYLRHASESYTRLTDRAKFSALKAKPGYVYKTGDVDAECSRRNCLTVSLAFLLDY</sequence>
<evidence type="ECO:0000313" key="2">
    <source>
        <dbReference type="WBParaSite" id="nRc.2.0.1.t25931-RA"/>
    </source>
</evidence>
<keyword evidence="1" id="KW-1185">Reference proteome</keyword>
<dbReference type="PANTHER" id="PTHR12975:SF6">
    <property type="entry name" value="TRAFFICKING PROTEIN PARTICLE COMPLEX SUBUNIT 8"/>
    <property type="match status" value="1"/>
</dbReference>
<proteinExistence type="predicted"/>